<accession>A0ABW4WXD8</accession>
<dbReference type="InterPro" id="IPR005175">
    <property type="entry name" value="PPC_dom"/>
</dbReference>
<dbReference type="PROSITE" id="PS51742">
    <property type="entry name" value="PPC"/>
    <property type="match status" value="1"/>
</dbReference>
<proteinExistence type="predicted"/>
<dbReference type="Proteomes" id="UP001597369">
    <property type="component" value="Unassembled WGS sequence"/>
</dbReference>
<evidence type="ECO:0000313" key="2">
    <source>
        <dbReference type="EMBL" id="MFD2067404.1"/>
    </source>
</evidence>
<keyword evidence="3" id="KW-1185">Reference proteome</keyword>
<gene>
    <name evidence="2" type="ORF">ACFSKU_10965</name>
</gene>
<dbReference type="GO" id="GO:0003677">
    <property type="term" value="F:DNA binding"/>
    <property type="evidence" value="ECO:0007669"/>
    <property type="project" value="UniProtKB-KW"/>
</dbReference>
<reference evidence="3" key="1">
    <citation type="journal article" date="2019" name="Int. J. Syst. Evol. Microbiol.">
        <title>The Global Catalogue of Microorganisms (GCM) 10K type strain sequencing project: providing services to taxonomists for standard genome sequencing and annotation.</title>
        <authorList>
            <consortium name="The Broad Institute Genomics Platform"/>
            <consortium name="The Broad Institute Genome Sequencing Center for Infectious Disease"/>
            <person name="Wu L."/>
            <person name="Ma J."/>
        </authorList>
    </citation>
    <scope>NUCLEOTIDE SEQUENCE [LARGE SCALE GENOMIC DNA]</scope>
    <source>
        <strain evidence="3">JCM 16545</strain>
    </source>
</reference>
<evidence type="ECO:0000259" key="1">
    <source>
        <dbReference type="PROSITE" id="PS51742"/>
    </source>
</evidence>
<dbReference type="Pfam" id="PF03479">
    <property type="entry name" value="PCC"/>
    <property type="match status" value="1"/>
</dbReference>
<name>A0ABW4WXD8_9BACT</name>
<keyword evidence="2" id="KW-0238">DNA-binding</keyword>
<dbReference type="RefSeq" id="WP_229962627.1">
    <property type="nucleotide sequence ID" value="NZ_JAJJWI010000028.1"/>
</dbReference>
<dbReference type="CDD" id="cd11378">
    <property type="entry name" value="DUF296"/>
    <property type="match status" value="1"/>
</dbReference>
<dbReference type="Gene3D" id="3.30.1330.80">
    <property type="entry name" value="Hypothetical protein, similar to alpha- acetolactate decarboxylase, domain 2"/>
    <property type="match status" value="1"/>
</dbReference>
<dbReference type="SUPFAM" id="SSF117856">
    <property type="entry name" value="AF0104/ALDC/Ptd012-like"/>
    <property type="match status" value="1"/>
</dbReference>
<organism evidence="2 3">
    <name type="scientific">Pontibacter silvestris</name>
    <dbReference type="NCBI Taxonomy" id="2305183"/>
    <lineage>
        <taxon>Bacteria</taxon>
        <taxon>Pseudomonadati</taxon>
        <taxon>Bacteroidota</taxon>
        <taxon>Cytophagia</taxon>
        <taxon>Cytophagales</taxon>
        <taxon>Hymenobacteraceae</taxon>
        <taxon>Pontibacter</taxon>
    </lineage>
</organism>
<dbReference type="EMBL" id="JBHUHV010000034">
    <property type="protein sequence ID" value="MFD2067404.1"/>
    <property type="molecule type" value="Genomic_DNA"/>
</dbReference>
<dbReference type="PANTHER" id="PTHR34988:SF1">
    <property type="entry name" value="DNA-BINDING PROTEIN"/>
    <property type="match status" value="1"/>
</dbReference>
<sequence>MQEEEYRSASQEVEPGKAPTMKVKLLSSVGDVRTYMVIFSKNDEVVSGLTEFALNYNVKSAHFHGIGSAFSLELGWFDFDRLQYQVIPMGIAEVTSFMGNITWLNEKPIVHAHATASLRDGIVKGGHLLALNVGPTFEVIVTVEPTFLYKKLDQEFQAGMIV</sequence>
<comment type="caution">
    <text evidence="2">The sequence shown here is derived from an EMBL/GenBank/DDBJ whole genome shotgun (WGS) entry which is preliminary data.</text>
</comment>
<protein>
    <submittedName>
        <fullName evidence="2">PPC domain-containing DNA-binding protein</fullName>
    </submittedName>
</protein>
<evidence type="ECO:0000313" key="3">
    <source>
        <dbReference type="Proteomes" id="UP001597369"/>
    </source>
</evidence>
<feature type="domain" description="PPC" evidence="1">
    <location>
        <begin position="27"/>
        <end position="162"/>
    </location>
</feature>
<dbReference type="PANTHER" id="PTHR34988">
    <property type="entry name" value="PROTEIN, PUTATIVE-RELATED"/>
    <property type="match status" value="1"/>
</dbReference>